<comment type="caution">
    <text evidence="3">The sequence shown here is derived from an EMBL/GenBank/DDBJ whole genome shotgun (WGS) entry which is preliminary data.</text>
</comment>
<evidence type="ECO:0000256" key="1">
    <source>
        <dbReference type="ARBA" id="ARBA00022723"/>
    </source>
</evidence>
<accession>A0ABR9XAT5</accession>
<dbReference type="InterPro" id="IPR051785">
    <property type="entry name" value="MMCE/EMCE_epimerase"/>
</dbReference>
<evidence type="ECO:0000259" key="2">
    <source>
        <dbReference type="PROSITE" id="PS51819"/>
    </source>
</evidence>
<dbReference type="RefSeq" id="WP_194137867.1">
    <property type="nucleotide sequence ID" value="NZ_JADFFK010000038.1"/>
</dbReference>
<feature type="domain" description="VOC" evidence="2">
    <location>
        <begin position="5"/>
        <end position="127"/>
    </location>
</feature>
<dbReference type="CDD" id="cd06587">
    <property type="entry name" value="VOC"/>
    <property type="match status" value="1"/>
</dbReference>
<dbReference type="InterPro" id="IPR029068">
    <property type="entry name" value="Glyas_Bleomycin-R_OHBP_Dase"/>
</dbReference>
<organism evidence="3 4">
    <name type="scientific">Salipiger mangrovisoli</name>
    <dbReference type="NCBI Taxonomy" id="2865933"/>
    <lineage>
        <taxon>Bacteria</taxon>
        <taxon>Pseudomonadati</taxon>
        <taxon>Pseudomonadota</taxon>
        <taxon>Alphaproteobacteria</taxon>
        <taxon>Rhodobacterales</taxon>
        <taxon>Roseobacteraceae</taxon>
        <taxon>Salipiger</taxon>
    </lineage>
</organism>
<keyword evidence="1" id="KW-0479">Metal-binding</keyword>
<keyword evidence="4" id="KW-1185">Reference proteome</keyword>
<proteinExistence type="predicted"/>
<name>A0ABR9XAT5_9RHOB</name>
<dbReference type="EMBL" id="JADFFK010000038">
    <property type="protein sequence ID" value="MBE9640602.1"/>
    <property type="molecule type" value="Genomic_DNA"/>
</dbReference>
<protein>
    <submittedName>
        <fullName evidence="3">VOC family protein</fullName>
    </submittedName>
</protein>
<gene>
    <name evidence="3" type="ORF">IQ782_27505</name>
</gene>
<dbReference type="Proteomes" id="UP000607796">
    <property type="component" value="Unassembled WGS sequence"/>
</dbReference>
<evidence type="ECO:0000313" key="4">
    <source>
        <dbReference type="Proteomes" id="UP000607796"/>
    </source>
</evidence>
<dbReference type="InterPro" id="IPR004360">
    <property type="entry name" value="Glyas_Fos-R_dOase_dom"/>
</dbReference>
<sequence>MTFTGLAHVALRCTDIDRSIAFYRDTFGFQEMFRLNQDDGRLWLVYMHVTDTTYLELFPDGEGKEVPGKDATGFNHLCIETADIDAAVAHLTERGIPLVKPLTTGRDNNRQCWIDDPDGNRIEIMEMAVNSLQFQALARMSQ</sequence>
<dbReference type="InterPro" id="IPR037523">
    <property type="entry name" value="VOC_core"/>
</dbReference>
<dbReference type="SUPFAM" id="SSF54593">
    <property type="entry name" value="Glyoxalase/Bleomycin resistance protein/Dihydroxybiphenyl dioxygenase"/>
    <property type="match status" value="1"/>
</dbReference>
<reference evidence="3 4" key="1">
    <citation type="journal article" date="2021" name="Int. J. Syst. Evol. Microbiol.">
        <title>Salipiger mangrovisoli sp. nov., isolated from mangrove soil and the proposal for the reclassification of Paraphaeobacter pallidus as Salipiger pallidus comb. nov.</title>
        <authorList>
            <person name="Du J."/>
            <person name="Liu Y."/>
            <person name="Pei T."/>
            <person name="Deng M.R."/>
            <person name="Zhu H."/>
        </authorList>
    </citation>
    <scope>NUCLEOTIDE SEQUENCE [LARGE SCALE GENOMIC DNA]</scope>
    <source>
        <strain evidence="3 4">6D45A</strain>
    </source>
</reference>
<evidence type="ECO:0000313" key="3">
    <source>
        <dbReference type="EMBL" id="MBE9640602.1"/>
    </source>
</evidence>
<dbReference type="Pfam" id="PF00903">
    <property type="entry name" value="Glyoxalase"/>
    <property type="match status" value="1"/>
</dbReference>
<dbReference type="Gene3D" id="3.10.180.10">
    <property type="entry name" value="2,3-Dihydroxybiphenyl 1,2-Dioxygenase, domain 1"/>
    <property type="match status" value="1"/>
</dbReference>
<dbReference type="PANTHER" id="PTHR43048:SF3">
    <property type="entry name" value="METHYLMALONYL-COA EPIMERASE, MITOCHONDRIAL"/>
    <property type="match status" value="1"/>
</dbReference>
<dbReference type="PROSITE" id="PS51819">
    <property type="entry name" value="VOC"/>
    <property type="match status" value="1"/>
</dbReference>
<dbReference type="PANTHER" id="PTHR43048">
    <property type="entry name" value="METHYLMALONYL-COA EPIMERASE"/>
    <property type="match status" value="1"/>
</dbReference>